<keyword evidence="1" id="KW-0808">Transferase</keyword>
<evidence type="ECO:0000313" key="8">
    <source>
        <dbReference type="Proteomes" id="UP001165685"/>
    </source>
</evidence>
<evidence type="ECO:0000256" key="4">
    <source>
        <dbReference type="SAM" id="MobiDB-lite"/>
    </source>
</evidence>
<dbReference type="Gene3D" id="3.30.565.10">
    <property type="entry name" value="Histidine kinase-like ATPase, C-terminal domain"/>
    <property type="match status" value="1"/>
</dbReference>
<dbReference type="PANTHER" id="PTHR24421">
    <property type="entry name" value="NITRATE/NITRITE SENSOR PROTEIN NARX-RELATED"/>
    <property type="match status" value="1"/>
</dbReference>
<dbReference type="Gene3D" id="1.20.5.1930">
    <property type="match status" value="1"/>
</dbReference>
<dbReference type="EMBL" id="JAQFWP010000044">
    <property type="protein sequence ID" value="MDA2806984.1"/>
    <property type="molecule type" value="Genomic_DNA"/>
</dbReference>
<feature type="transmembrane region" description="Helical" evidence="5">
    <location>
        <begin position="28"/>
        <end position="49"/>
    </location>
</feature>
<feature type="domain" description="Signal transduction histidine kinase subgroup 3 dimerisation and phosphoacceptor" evidence="6">
    <location>
        <begin position="202"/>
        <end position="266"/>
    </location>
</feature>
<feature type="transmembrane region" description="Helical" evidence="5">
    <location>
        <begin position="61"/>
        <end position="81"/>
    </location>
</feature>
<organism evidence="7 8">
    <name type="scientific">Nocardiopsis suaedae</name>
    <dbReference type="NCBI Taxonomy" id="3018444"/>
    <lineage>
        <taxon>Bacteria</taxon>
        <taxon>Bacillati</taxon>
        <taxon>Actinomycetota</taxon>
        <taxon>Actinomycetes</taxon>
        <taxon>Streptosporangiales</taxon>
        <taxon>Nocardiopsidaceae</taxon>
        <taxon>Nocardiopsis</taxon>
    </lineage>
</organism>
<keyword evidence="5" id="KW-1133">Transmembrane helix</keyword>
<keyword evidence="3" id="KW-0902">Two-component regulatory system</keyword>
<feature type="region of interest" description="Disordered" evidence="4">
    <location>
        <begin position="393"/>
        <end position="430"/>
    </location>
</feature>
<evidence type="ECO:0000259" key="6">
    <source>
        <dbReference type="Pfam" id="PF07730"/>
    </source>
</evidence>
<dbReference type="PANTHER" id="PTHR24421:SF63">
    <property type="entry name" value="SENSOR HISTIDINE KINASE DESK"/>
    <property type="match status" value="1"/>
</dbReference>
<feature type="region of interest" description="Disordered" evidence="4">
    <location>
        <begin position="340"/>
        <end position="359"/>
    </location>
</feature>
<dbReference type="InterPro" id="IPR050482">
    <property type="entry name" value="Sensor_HK_TwoCompSys"/>
</dbReference>
<dbReference type="InterPro" id="IPR011712">
    <property type="entry name" value="Sig_transdc_His_kin_sub3_dim/P"/>
</dbReference>
<dbReference type="InterPro" id="IPR036890">
    <property type="entry name" value="HATPase_C_sf"/>
</dbReference>
<evidence type="ECO:0000256" key="3">
    <source>
        <dbReference type="ARBA" id="ARBA00023012"/>
    </source>
</evidence>
<gene>
    <name evidence="7" type="ORF">O4U47_20935</name>
</gene>
<dbReference type="GO" id="GO:0016301">
    <property type="term" value="F:kinase activity"/>
    <property type="evidence" value="ECO:0007669"/>
    <property type="project" value="UniProtKB-KW"/>
</dbReference>
<keyword evidence="8" id="KW-1185">Reference proteome</keyword>
<evidence type="ECO:0000256" key="2">
    <source>
        <dbReference type="ARBA" id="ARBA00022777"/>
    </source>
</evidence>
<evidence type="ECO:0000256" key="1">
    <source>
        <dbReference type="ARBA" id="ARBA00022679"/>
    </source>
</evidence>
<protein>
    <submittedName>
        <fullName evidence="7">Histidine kinase</fullName>
    </submittedName>
</protein>
<reference evidence="7" key="1">
    <citation type="submission" date="2023-01" db="EMBL/GenBank/DDBJ databases">
        <title>Draft genome sequence of Nocardiopsis sp. LSu2-4 isolated from halophytes.</title>
        <authorList>
            <person name="Duangmal K."/>
            <person name="Chantavorakit T."/>
        </authorList>
    </citation>
    <scope>NUCLEOTIDE SEQUENCE</scope>
    <source>
        <strain evidence="7">LSu2-4</strain>
    </source>
</reference>
<comment type="caution">
    <text evidence="7">The sequence shown here is derived from an EMBL/GenBank/DDBJ whole genome shotgun (WGS) entry which is preliminary data.</text>
</comment>
<dbReference type="RefSeq" id="WP_270679615.1">
    <property type="nucleotide sequence ID" value="NZ_JAQFWP010000044.1"/>
</dbReference>
<keyword evidence="5" id="KW-0472">Membrane</keyword>
<evidence type="ECO:0000256" key="5">
    <source>
        <dbReference type="SAM" id="Phobius"/>
    </source>
</evidence>
<proteinExistence type="predicted"/>
<keyword evidence="5" id="KW-0812">Transmembrane</keyword>
<accession>A0ABT4TQL9</accession>
<feature type="transmembrane region" description="Helical" evidence="5">
    <location>
        <begin position="161"/>
        <end position="178"/>
    </location>
</feature>
<evidence type="ECO:0000313" key="7">
    <source>
        <dbReference type="EMBL" id="MDA2806984.1"/>
    </source>
</evidence>
<dbReference type="Proteomes" id="UP001165685">
    <property type="component" value="Unassembled WGS sequence"/>
</dbReference>
<name>A0ABT4TQL9_9ACTN</name>
<dbReference type="Pfam" id="PF07730">
    <property type="entry name" value="HisKA_3"/>
    <property type="match status" value="1"/>
</dbReference>
<feature type="transmembrane region" description="Helical" evidence="5">
    <location>
        <begin position="130"/>
        <end position="149"/>
    </location>
</feature>
<keyword evidence="2 7" id="KW-0418">Kinase</keyword>
<sequence length="430" mass="45591">MTTGPNASTTASAVLGPSSAPHGMAPTFAWAVSITAVAAFFLSNLQITYVHPFTDPAHRAAAFAVLPVLLVLQLLVCLWYGRADRRTASRACLAAQAVLVFAPPPVFQDAWMGISGYLAGSTLLVLGPRAGWTAFTATAASVAAVHAWFNPLPASVPAGPLFMTIQVVVTGLIIYGLTRFRKMVVDLHEARTELAEAAVVRERLRFARDLHDLLGYSLSAVTLKAELAHRLLPLRPEQAQDELSELLDTGRQALTDVRAVAHGYRDLSLEEECTSVRSVLTTAGVNVRMEVGHGELPTQVGTVVATVLRESATNLLRHSRAENCEITIREEGDRVRAAFTNDGVRPERSSGSGERSGGLDNLADRAAALGGTLVSGIGCDGRFHVTVDLPKHRHGDTGGARPAVAAAWPLRPAGNAPEPTEAQQTGTSPS</sequence>
<feature type="compositionally biased region" description="Polar residues" evidence="4">
    <location>
        <begin position="421"/>
        <end position="430"/>
    </location>
</feature>